<dbReference type="InterPro" id="IPR046083">
    <property type="entry name" value="DUF6101"/>
</dbReference>
<keyword evidence="2" id="KW-1185">Reference proteome</keyword>
<proteinExistence type="predicted"/>
<dbReference type="Pfam" id="PF19596">
    <property type="entry name" value="DUF6101"/>
    <property type="match status" value="1"/>
</dbReference>
<dbReference type="EMBL" id="SPKJ01000104">
    <property type="protein sequence ID" value="MYZ49911.1"/>
    <property type="molecule type" value="Genomic_DNA"/>
</dbReference>
<evidence type="ECO:0000313" key="1">
    <source>
        <dbReference type="EMBL" id="MYZ49911.1"/>
    </source>
</evidence>
<name>A0A964WV86_9HYPH</name>
<sequence>MRQTEPERAEEGSARLPARTTLPLRFQGRAGDDMPVTAVIERRSVMLSRPIAGLPCLIEVAAATFRGIAVVECEGVHRVRLVHDDPGLTLDLTESGDRASALGERDRLAAELRLPALLAPDEGAVDGTEMRLGGILASAARARRVRLKARPRFLSRRQTGGEPEGAPFVGREIIART</sequence>
<dbReference type="AlphaFoldDB" id="A0A964WV86"/>
<comment type="caution">
    <text evidence="1">The sequence shown here is derived from an EMBL/GenBank/DDBJ whole genome shotgun (WGS) entry which is preliminary data.</text>
</comment>
<organism evidence="1 2">
    <name type="scientific">Propylenella binzhouense</name>
    <dbReference type="NCBI Taxonomy" id="2555902"/>
    <lineage>
        <taxon>Bacteria</taxon>
        <taxon>Pseudomonadati</taxon>
        <taxon>Pseudomonadota</taxon>
        <taxon>Alphaproteobacteria</taxon>
        <taxon>Hyphomicrobiales</taxon>
        <taxon>Propylenellaceae</taxon>
        <taxon>Propylenella</taxon>
    </lineage>
</organism>
<reference evidence="1" key="1">
    <citation type="submission" date="2019-03" db="EMBL/GenBank/DDBJ databases">
        <title>Afifella sp. nov., isolated from activated sludge.</title>
        <authorList>
            <person name="Li Q."/>
            <person name="Liu Y."/>
        </authorList>
    </citation>
    <scope>NUCLEOTIDE SEQUENCE</scope>
    <source>
        <strain evidence="1">L72</strain>
    </source>
</reference>
<accession>A0A964WV86</accession>
<dbReference type="Proteomes" id="UP000773614">
    <property type="component" value="Unassembled WGS sequence"/>
</dbReference>
<dbReference type="RefSeq" id="WP_161142247.1">
    <property type="nucleotide sequence ID" value="NZ_SPKJ01000104.1"/>
</dbReference>
<evidence type="ECO:0000313" key="2">
    <source>
        <dbReference type="Proteomes" id="UP000773614"/>
    </source>
</evidence>
<gene>
    <name evidence="1" type="ORF">E4O86_19575</name>
</gene>
<protein>
    <submittedName>
        <fullName evidence="1">Uncharacterized protein</fullName>
    </submittedName>
</protein>
<dbReference type="OrthoDB" id="8449893at2"/>